<evidence type="ECO:0000256" key="7">
    <source>
        <dbReference type="SAM" id="Phobius"/>
    </source>
</evidence>
<evidence type="ECO:0000256" key="4">
    <source>
        <dbReference type="ARBA" id="ARBA00023136"/>
    </source>
</evidence>
<feature type="region of interest" description="Disordered" evidence="6">
    <location>
        <begin position="299"/>
        <end position="323"/>
    </location>
</feature>
<reference evidence="9" key="2">
    <citation type="submission" date="2023-06" db="EMBL/GenBank/DDBJ databases">
        <authorList>
            <consortium name="Lawrence Berkeley National Laboratory"/>
            <person name="Haridas S."/>
            <person name="Hensen N."/>
            <person name="Bonometti L."/>
            <person name="Westerberg I."/>
            <person name="Brannstrom I.O."/>
            <person name="Guillou S."/>
            <person name="Cros-Aarteil S."/>
            <person name="Calhoun S."/>
            <person name="Kuo A."/>
            <person name="Mondo S."/>
            <person name="Pangilinan J."/>
            <person name="Riley R."/>
            <person name="Labutti K."/>
            <person name="Andreopoulos B."/>
            <person name="Lipzen A."/>
            <person name="Chen C."/>
            <person name="Yanf M."/>
            <person name="Daum C."/>
            <person name="Ng V."/>
            <person name="Clum A."/>
            <person name="Steindorff A."/>
            <person name="Ohm R."/>
            <person name="Martin F."/>
            <person name="Silar P."/>
            <person name="Natvig D."/>
            <person name="Lalanne C."/>
            <person name="Gautier V."/>
            <person name="Ament-Velasquez S.L."/>
            <person name="Kruys A."/>
            <person name="Hutchinson M.I."/>
            <person name="Powell A.J."/>
            <person name="Barry K."/>
            <person name="Miller A.N."/>
            <person name="Grigoriev I.V."/>
            <person name="Debuchy R."/>
            <person name="Gladieux P."/>
            <person name="Thoren M.H."/>
            <person name="Johannesson H."/>
        </authorList>
    </citation>
    <scope>NUCLEOTIDE SEQUENCE</scope>
    <source>
        <strain evidence="9">CBS 955.72</strain>
    </source>
</reference>
<accession>A0AAJ0HXH1</accession>
<feature type="transmembrane region" description="Helical" evidence="7">
    <location>
        <begin position="172"/>
        <end position="194"/>
    </location>
</feature>
<feature type="transmembrane region" description="Helical" evidence="7">
    <location>
        <begin position="46"/>
        <end position="69"/>
    </location>
</feature>
<gene>
    <name evidence="9" type="ORF">B0T25DRAFT_599196</name>
</gene>
<sequence>MSGPPDPAFGSAMVVATAIMRAVSLPLFVCRLYSRLLPRWRLSWDSYFLVAAVVFDLVQWVLILLSIHYGYGHSYQYVSPENTLLTAQFLFFAQPFSVWALSCAKISVAFCLLRIQRRVPTWRMFLRCLIVLQVVISAIINYFQFTMCKPFRANWDGRTPNSQCVDKQTAQISIFVSLAITIFTDLTFSLLPLSLLRDRRPTHEKVAICSIVCVGTLATCTTIYKTTIVTNFAIGKDILVSGVGLTICTNLEMQLVIIAASVPCLKRPLEKTLRRLGVIQPSSQHDEPDVQQSLQAVGELHPQSGGPDGGGNLGCDCPTRQTA</sequence>
<evidence type="ECO:0000256" key="5">
    <source>
        <dbReference type="ARBA" id="ARBA00038359"/>
    </source>
</evidence>
<evidence type="ECO:0000259" key="8">
    <source>
        <dbReference type="Pfam" id="PF20684"/>
    </source>
</evidence>
<evidence type="ECO:0000256" key="1">
    <source>
        <dbReference type="ARBA" id="ARBA00004141"/>
    </source>
</evidence>
<dbReference type="InterPro" id="IPR052337">
    <property type="entry name" value="SAT4-like"/>
</dbReference>
<comment type="subcellular location">
    <subcellularLocation>
        <location evidence="1">Membrane</location>
        <topology evidence="1">Multi-pass membrane protein</topology>
    </subcellularLocation>
</comment>
<proteinExistence type="inferred from homology"/>
<dbReference type="EMBL" id="JAUIQD010000001">
    <property type="protein sequence ID" value="KAK3364706.1"/>
    <property type="molecule type" value="Genomic_DNA"/>
</dbReference>
<dbReference type="Proteomes" id="UP001275084">
    <property type="component" value="Unassembled WGS sequence"/>
</dbReference>
<dbReference type="PANTHER" id="PTHR33048:SF129">
    <property type="entry name" value="INTEGRAL MEMBRANE PROTEIN-RELATED"/>
    <property type="match status" value="1"/>
</dbReference>
<evidence type="ECO:0000313" key="10">
    <source>
        <dbReference type="Proteomes" id="UP001275084"/>
    </source>
</evidence>
<dbReference type="InterPro" id="IPR049326">
    <property type="entry name" value="Rhodopsin_dom_fungi"/>
</dbReference>
<dbReference type="Pfam" id="PF20684">
    <property type="entry name" value="Fung_rhodopsin"/>
    <property type="match status" value="1"/>
</dbReference>
<feature type="transmembrane region" description="Helical" evidence="7">
    <location>
        <begin position="238"/>
        <end position="265"/>
    </location>
</feature>
<feature type="domain" description="Rhodopsin" evidence="8">
    <location>
        <begin position="31"/>
        <end position="270"/>
    </location>
</feature>
<feature type="transmembrane region" description="Helical" evidence="7">
    <location>
        <begin position="12"/>
        <end position="34"/>
    </location>
</feature>
<reference evidence="9" key="1">
    <citation type="journal article" date="2023" name="Mol. Phylogenet. Evol.">
        <title>Genome-scale phylogeny and comparative genomics of the fungal order Sordariales.</title>
        <authorList>
            <person name="Hensen N."/>
            <person name="Bonometti L."/>
            <person name="Westerberg I."/>
            <person name="Brannstrom I.O."/>
            <person name="Guillou S."/>
            <person name="Cros-Aarteil S."/>
            <person name="Calhoun S."/>
            <person name="Haridas S."/>
            <person name="Kuo A."/>
            <person name="Mondo S."/>
            <person name="Pangilinan J."/>
            <person name="Riley R."/>
            <person name="LaButti K."/>
            <person name="Andreopoulos B."/>
            <person name="Lipzen A."/>
            <person name="Chen C."/>
            <person name="Yan M."/>
            <person name="Daum C."/>
            <person name="Ng V."/>
            <person name="Clum A."/>
            <person name="Steindorff A."/>
            <person name="Ohm R.A."/>
            <person name="Martin F."/>
            <person name="Silar P."/>
            <person name="Natvig D.O."/>
            <person name="Lalanne C."/>
            <person name="Gautier V."/>
            <person name="Ament-Velasquez S.L."/>
            <person name="Kruys A."/>
            <person name="Hutchinson M.I."/>
            <person name="Powell A.J."/>
            <person name="Barry K."/>
            <person name="Miller A.N."/>
            <person name="Grigoriev I.V."/>
            <person name="Debuchy R."/>
            <person name="Gladieux P."/>
            <person name="Hiltunen Thoren M."/>
            <person name="Johannesson H."/>
        </authorList>
    </citation>
    <scope>NUCLEOTIDE SEQUENCE</scope>
    <source>
        <strain evidence="9">CBS 955.72</strain>
    </source>
</reference>
<feature type="transmembrane region" description="Helical" evidence="7">
    <location>
        <begin position="125"/>
        <end position="145"/>
    </location>
</feature>
<evidence type="ECO:0000256" key="2">
    <source>
        <dbReference type="ARBA" id="ARBA00022692"/>
    </source>
</evidence>
<feature type="compositionally biased region" description="Low complexity" evidence="6">
    <location>
        <begin position="314"/>
        <end position="323"/>
    </location>
</feature>
<comment type="caution">
    <text evidence="9">The sequence shown here is derived from an EMBL/GenBank/DDBJ whole genome shotgun (WGS) entry which is preliminary data.</text>
</comment>
<dbReference type="AlphaFoldDB" id="A0AAJ0HXH1"/>
<dbReference type="PANTHER" id="PTHR33048">
    <property type="entry name" value="PTH11-LIKE INTEGRAL MEMBRANE PROTEIN (AFU_ORTHOLOGUE AFUA_5G11245)"/>
    <property type="match status" value="1"/>
</dbReference>
<keyword evidence="3 7" id="KW-1133">Transmembrane helix</keyword>
<evidence type="ECO:0000313" key="9">
    <source>
        <dbReference type="EMBL" id="KAK3364706.1"/>
    </source>
</evidence>
<keyword evidence="4 7" id="KW-0472">Membrane</keyword>
<feature type="transmembrane region" description="Helical" evidence="7">
    <location>
        <begin position="206"/>
        <end position="226"/>
    </location>
</feature>
<evidence type="ECO:0000256" key="3">
    <source>
        <dbReference type="ARBA" id="ARBA00022989"/>
    </source>
</evidence>
<dbReference type="GO" id="GO:0016020">
    <property type="term" value="C:membrane"/>
    <property type="evidence" value="ECO:0007669"/>
    <property type="project" value="UniProtKB-SubCell"/>
</dbReference>
<organism evidence="9 10">
    <name type="scientific">Lasiosphaeria hispida</name>
    <dbReference type="NCBI Taxonomy" id="260671"/>
    <lineage>
        <taxon>Eukaryota</taxon>
        <taxon>Fungi</taxon>
        <taxon>Dikarya</taxon>
        <taxon>Ascomycota</taxon>
        <taxon>Pezizomycotina</taxon>
        <taxon>Sordariomycetes</taxon>
        <taxon>Sordariomycetidae</taxon>
        <taxon>Sordariales</taxon>
        <taxon>Lasiosphaeriaceae</taxon>
        <taxon>Lasiosphaeria</taxon>
    </lineage>
</organism>
<protein>
    <recommendedName>
        <fullName evidence="8">Rhodopsin domain-containing protein</fullName>
    </recommendedName>
</protein>
<keyword evidence="2 7" id="KW-0812">Transmembrane</keyword>
<feature type="transmembrane region" description="Helical" evidence="7">
    <location>
        <begin position="89"/>
        <end position="113"/>
    </location>
</feature>
<keyword evidence="10" id="KW-1185">Reference proteome</keyword>
<comment type="similarity">
    <text evidence="5">Belongs to the SAT4 family.</text>
</comment>
<name>A0AAJ0HXH1_9PEZI</name>
<evidence type="ECO:0000256" key="6">
    <source>
        <dbReference type="SAM" id="MobiDB-lite"/>
    </source>
</evidence>